<name>A0A4C1WN94_EUMVA</name>
<keyword evidence="1" id="KW-0732">Signal</keyword>
<feature type="chain" id="PRO_5020026196" evidence="1">
    <location>
        <begin position="27"/>
        <end position="95"/>
    </location>
</feature>
<dbReference type="AlphaFoldDB" id="A0A4C1WN94"/>
<comment type="caution">
    <text evidence="2">The sequence shown here is derived from an EMBL/GenBank/DDBJ whole genome shotgun (WGS) entry which is preliminary data.</text>
</comment>
<proteinExistence type="predicted"/>
<feature type="signal peptide" evidence="1">
    <location>
        <begin position="1"/>
        <end position="26"/>
    </location>
</feature>
<dbReference type="Proteomes" id="UP000299102">
    <property type="component" value="Unassembled WGS sequence"/>
</dbReference>
<organism evidence="2 3">
    <name type="scientific">Eumeta variegata</name>
    <name type="common">Bagworm moth</name>
    <name type="synonym">Eumeta japonica</name>
    <dbReference type="NCBI Taxonomy" id="151549"/>
    <lineage>
        <taxon>Eukaryota</taxon>
        <taxon>Metazoa</taxon>
        <taxon>Ecdysozoa</taxon>
        <taxon>Arthropoda</taxon>
        <taxon>Hexapoda</taxon>
        <taxon>Insecta</taxon>
        <taxon>Pterygota</taxon>
        <taxon>Neoptera</taxon>
        <taxon>Endopterygota</taxon>
        <taxon>Lepidoptera</taxon>
        <taxon>Glossata</taxon>
        <taxon>Ditrysia</taxon>
        <taxon>Tineoidea</taxon>
        <taxon>Psychidae</taxon>
        <taxon>Oiketicinae</taxon>
        <taxon>Eumeta</taxon>
    </lineage>
</organism>
<gene>
    <name evidence="2" type="ORF">EVAR_43942_1</name>
</gene>
<reference evidence="2 3" key="1">
    <citation type="journal article" date="2019" name="Commun. Biol.">
        <title>The bagworm genome reveals a unique fibroin gene that provides high tensile strength.</title>
        <authorList>
            <person name="Kono N."/>
            <person name="Nakamura H."/>
            <person name="Ohtoshi R."/>
            <person name="Tomita M."/>
            <person name="Numata K."/>
            <person name="Arakawa K."/>
        </authorList>
    </citation>
    <scope>NUCLEOTIDE SEQUENCE [LARGE SCALE GENOMIC DNA]</scope>
</reference>
<sequence length="95" mass="10653">MSMDLSCNDFSQLTCMWCCLLAAASAQNRDERYYAPKTFNNRSTMEESATDFAVRSLATPDSCRASIMNEGIVAGHVPFVLNLWIFQEKTLNQSS</sequence>
<evidence type="ECO:0000313" key="3">
    <source>
        <dbReference type="Proteomes" id="UP000299102"/>
    </source>
</evidence>
<evidence type="ECO:0000313" key="2">
    <source>
        <dbReference type="EMBL" id="GBP52741.1"/>
    </source>
</evidence>
<protein>
    <submittedName>
        <fullName evidence="2">Uncharacterized protein</fullName>
    </submittedName>
</protein>
<keyword evidence="3" id="KW-1185">Reference proteome</keyword>
<dbReference type="EMBL" id="BGZK01000608">
    <property type="protein sequence ID" value="GBP52741.1"/>
    <property type="molecule type" value="Genomic_DNA"/>
</dbReference>
<evidence type="ECO:0000256" key="1">
    <source>
        <dbReference type="SAM" id="SignalP"/>
    </source>
</evidence>
<accession>A0A4C1WN94</accession>